<dbReference type="InterPro" id="IPR027469">
    <property type="entry name" value="Cation_efflux_TMD_sf"/>
</dbReference>
<dbReference type="Gene3D" id="3.30.70.1350">
    <property type="entry name" value="Cation efflux protein, cytoplasmic domain"/>
    <property type="match status" value="1"/>
</dbReference>
<protein>
    <submittedName>
        <fullName evidence="10">Transporter</fullName>
    </submittedName>
</protein>
<evidence type="ECO:0000256" key="1">
    <source>
        <dbReference type="ARBA" id="ARBA00004141"/>
    </source>
</evidence>
<evidence type="ECO:0000256" key="3">
    <source>
        <dbReference type="ARBA" id="ARBA00022448"/>
    </source>
</evidence>
<keyword evidence="5 7" id="KW-1133">Transmembrane helix</keyword>
<evidence type="ECO:0000256" key="4">
    <source>
        <dbReference type="ARBA" id="ARBA00022692"/>
    </source>
</evidence>
<reference evidence="10 11" key="1">
    <citation type="submission" date="2021-03" db="EMBL/GenBank/DDBJ databases">
        <title>Antimicrobial resistance genes in bacteria isolated from Japanese honey, and their potential for conferring macrolide and lincosamide resistance in the American foulbrood pathogen Paenibacillus larvae.</title>
        <authorList>
            <person name="Okamoto M."/>
            <person name="Kumagai M."/>
            <person name="Kanamori H."/>
            <person name="Takamatsu D."/>
        </authorList>
    </citation>
    <scope>NUCLEOTIDE SEQUENCE [LARGE SCALE GENOMIC DNA]</scope>
    <source>
        <strain evidence="10 11">J41TS12</strain>
    </source>
</reference>
<dbReference type="GO" id="GO:0016020">
    <property type="term" value="C:membrane"/>
    <property type="evidence" value="ECO:0007669"/>
    <property type="project" value="UniProtKB-SubCell"/>
</dbReference>
<dbReference type="PANTHER" id="PTHR43840">
    <property type="entry name" value="MITOCHONDRIAL METAL TRANSPORTER 1-RELATED"/>
    <property type="match status" value="1"/>
</dbReference>
<feature type="transmembrane region" description="Helical" evidence="7">
    <location>
        <begin position="103"/>
        <end position="124"/>
    </location>
</feature>
<dbReference type="RefSeq" id="WP_212938056.1">
    <property type="nucleotide sequence ID" value="NZ_BORR01000002.1"/>
</dbReference>
<evidence type="ECO:0000256" key="7">
    <source>
        <dbReference type="SAM" id="Phobius"/>
    </source>
</evidence>
<comment type="caution">
    <text evidence="10">The sequence shown here is derived from an EMBL/GenBank/DDBJ whole genome shotgun (WGS) entry which is preliminary data.</text>
</comment>
<feature type="transmembrane region" description="Helical" evidence="7">
    <location>
        <begin position="171"/>
        <end position="190"/>
    </location>
</feature>
<dbReference type="InterPro" id="IPR050291">
    <property type="entry name" value="CDF_Transporter"/>
</dbReference>
<evidence type="ECO:0000256" key="5">
    <source>
        <dbReference type="ARBA" id="ARBA00022989"/>
    </source>
</evidence>
<evidence type="ECO:0000256" key="2">
    <source>
        <dbReference type="ARBA" id="ARBA00008114"/>
    </source>
</evidence>
<evidence type="ECO:0000259" key="8">
    <source>
        <dbReference type="Pfam" id="PF01545"/>
    </source>
</evidence>
<feature type="transmembrane region" description="Helical" evidence="7">
    <location>
        <begin position="144"/>
        <end position="165"/>
    </location>
</feature>
<feature type="transmembrane region" description="Helical" evidence="7">
    <location>
        <begin position="68"/>
        <end position="91"/>
    </location>
</feature>
<comment type="similarity">
    <text evidence="2">Belongs to the cation diffusion facilitator (CDF) transporter (TC 2.A.4) family.</text>
</comment>
<accession>A0A919XMA5</accession>
<dbReference type="EMBL" id="BORR01000002">
    <property type="protein sequence ID" value="GIO35627.1"/>
    <property type="molecule type" value="Genomic_DNA"/>
</dbReference>
<keyword evidence="11" id="KW-1185">Reference proteome</keyword>
<keyword evidence="4 7" id="KW-0812">Transmembrane</keyword>
<dbReference type="SUPFAM" id="SSF161111">
    <property type="entry name" value="Cation efflux protein transmembrane domain-like"/>
    <property type="match status" value="1"/>
</dbReference>
<proteinExistence type="inferred from homology"/>
<dbReference type="GO" id="GO:0008324">
    <property type="term" value="F:monoatomic cation transmembrane transporter activity"/>
    <property type="evidence" value="ECO:0007669"/>
    <property type="project" value="InterPro"/>
</dbReference>
<dbReference type="PANTHER" id="PTHR43840:SF15">
    <property type="entry name" value="MITOCHONDRIAL METAL TRANSPORTER 1-RELATED"/>
    <property type="match status" value="1"/>
</dbReference>
<dbReference type="Pfam" id="PF01545">
    <property type="entry name" value="Cation_efflux"/>
    <property type="match status" value="1"/>
</dbReference>
<feature type="domain" description="Cation efflux protein transmembrane" evidence="8">
    <location>
        <begin position="72"/>
        <end position="198"/>
    </location>
</feature>
<gene>
    <name evidence="10" type="ORF">J41TS12_04880</name>
</gene>
<dbReference type="Proteomes" id="UP000681162">
    <property type="component" value="Unassembled WGS sequence"/>
</dbReference>
<evidence type="ECO:0000259" key="9">
    <source>
        <dbReference type="Pfam" id="PF16916"/>
    </source>
</evidence>
<dbReference type="Gene3D" id="1.20.1510.10">
    <property type="entry name" value="Cation efflux protein transmembrane domain"/>
    <property type="match status" value="1"/>
</dbReference>
<keyword evidence="6 7" id="KW-0472">Membrane</keyword>
<dbReference type="InterPro" id="IPR036837">
    <property type="entry name" value="Cation_efflux_CTD_sf"/>
</dbReference>
<comment type="subcellular location">
    <subcellularLocation>
        <location evidence="1">Membrane</location>
        <topology evidence="1">Multi-pass membrane protein</topology>
    </subcellularLocation>
</comment>
<feature type="domain" description="Cation efflux protein cytoplasmic" evidence="9">
    <location>
        <begin position="206"/>
        <end position="283"/>
    </location>
</feature>
<sequence>MSRNQAAAANPTATWAVLHHISMSLLKGIIGLLFDSRALVADALYSASEAAEAIPEDRRLFRLAGGRMAVRIGLITMVMLGSLLMVITSAIDISDGETEAPAYWAGAVILFALIAKEVYFRYRYQEAAKKSREEALLLIDNHRLSLWSSVISLIGIIGAVTGYVFSIPVLLYLDPAAAFIITGLIGWKIWTLFNRSVGRLSFPLLQEEDAQPFVETIQRVQGIITVDQLQAREQGHYISISAIITVNPRITVMEANDIAVRAKALLMSRFTHISEVSIQFMPYDPGYPYKSNYEGSGDDLPNLLQ</sequence>
<organism evidence="10 11">
    <name type="scientific">Paenibacillus antibioticophila</name>
    <dbReference type="NCBI Taxonomy" id="1274374"/>
    <lineage>
        <taxon>Bacteria</taxon>
        <taxon>Bacillati</taxon>
        <taxon>Bacillota</taxon>
        <taxon>Bacilli</taxon>
        <taxon>Bacillales</taxon>
        <taxon>Paenibacillaceae</taxon>
        <taxon>Paenibacillus</taxon>
    </lineage>
</organism>
<name>A0A919XMA5_9BACL</name>
<keyword evidence="3" id="KW-0813">Transport</keyword>
<dbReference type="AlphaFoldDB" id="A0A919XMA5"/>
<evidence type="ECO:0000256" key="6">
    <source>
        <dbReference type="ARBA" id="ARBA00023136"/>
    </source>
</evidence>
<evidence type="ECO:0000313" key="11">
    <source>
        <dbReference type="Proteomes" id="UP000681162"/>
    </source>
</evidence>
<evidence type="ECO:0000313" key="10">
    <source>
        <dbReference type="EMBL" id="GIO35627.1"/>
    </source>
</evidence>
<dbReference type="InterPro" id="IPR027470">
    <property type="entry name" value="Cation_efflux_CTD"/>
</dbReference>
<dbReference type="InterPro" id="IPR058533">
    <property type="entry name" value="Cation_efflux_TM"/>
</dbReference>
<dbReference type="SUPFAM" id="SSF160240">
    <property type="entry name" value="Cation efflux protein cytoplasmic domain-like"/>
    <property type="match status" value="1"/>
</dbReference>
<dbReference type="Pfam" id="PF16916">
    <property type="entry name" value="ZT_dimer"/>
    <property type="match status" value="1"/>
</dbReference>